<gene>
    <name evidence="2" type="ORF">MBOU_14430</name>
</gene>
<protein>
    <submittedName>
        <fullName evidence="2">Uncharacterized protein</fullName>
    </submittedName>
</protein>
<dbReference type="EMBL" id="BLKZ01000001">
    <property type="protein sequence ID" value="GFG89401.1"/>
    <property type="molecule type" value="Genomic_DNA"/>
</dbReference>
<dbReference type="AlphaFoldDB" id="A0A7I9YL52"/>
<dbReference type="Proteomes" id="UP000465360">
    <property type="component" value="Unassembled WGS sequence"/>
</dbReference>
<keyword evidence="3" id="KW-1185">Reference proteome</keyword>
<accession>A0A7I9YL52</accession>
<evidence type="ECO:0000256" key="1">
    <source>
        <dbReference type="SAM" id="MobiDB-lite"/>
    </source>
</evidence>
<feature type="region of interest" description="Disordered" evidence="1">
    <location>
        <begin position="31"/>
        <end position="68"/>
    </location>
</feature>
<evidence type="ECO:0000313" key="3">
    <source>
        <dbReference type="Proteomes" id="UP000465360"/>
    </source>
</evidence>
<comment type="caution">
    <text evidence="2">The sequence shown here is derived from an EMBL/GenBank/DDBJ whole genome shotgun (WGS) entry which is preliminary data.</text>
</comment>
<feature type="region of interest" description="Disordered" evidence="1">
    <location>
        <begin position="1"/>
        <end position="20"/>
    </location>
</feature>
<feature type="compositionally biased region" description="Low complexity" evidence="1">
    <location>
        <begin position="44"/>
        <end position="59"/>
    </location>
</feature>
<name>A0A7I9YL52_MYCBU</name>
<organism evidence="2 3">
    <name type="scientific">Mycobacterium bourgelatii</name>
    <dbReference type="NCBI Taxonomy" id="1273442"/>
    <lineage>
        <taxon>Bacteria</taxon>
        <taxon>Bacillati</taxon>
        <taxon>Actinomycetota</taxon>
        <taxon>Actinomycetes</taxon>
        <taxon>Mycobacteriales</taxon>
        <taxon>Mycobacteriaceae</taxon>
        <taxon>Mycobacterium</taxon>
    </lineage>
</organism>
<reference evidence="2 3" key="1">
    <citation type="journal article" date="2019" name="Emerg. Microbes Infect.">
        <title>Comprehensive subspecies identification of 175 nontuberculous mycobacteria species based on 7547 genomic profiles.</title>
        <authorList>
            <person name="Matsumoto Y."/>
            <person name="Kinjo T."/>
            <person name="Motooka D."/>
            <person name="Nabeya D."/>
            <person name="Jung N."/>
            <person name="Uechi K."/>
            <person name="Horii T."/>
            <person name="Iida T."/>
            <person name="Fujita J."/>
            <person name="Nakamura S."/>
        </authorList>
    </citation>
    <scope>NUCLEOTIDE SEQUENCE [LARGE SCALE GENOMIC DNA]</scope>
    <source>
        <strain evidence="2 3">JCM 30725</strain>
    </source>
</reference>
<evidence type="ECO:0000313" key="2">
    <source>
        <dbReference type="EMBL" id="GFG89401.1"/>
    </source>
</evidence>
<sequence length="68" mass="7611">MIEPQHPDDPGPELPPEYDEVPVVDRHLRVVGAMSSPEPEKSPAPKQEAVSFAESLSPRSRARLRRIQ</sequence>
<proteinExistence type="predicted"/>